<sequence>MGKAIFRVSGIKTTFDLRGIGKHNLDRKSETNKDIDLSRSHENITLKRCTGTYLEMFGHVTEDLRKQHEEQMKKTRKSRQKSFLDKINGDKADVACEFLMSATPEYFEGKSREEIEEWGRA</sequence>
<proteinExistence type="inferred from homology"/>
<comment type="similarity">
    <text evidence="1">Belongs to the plasmid mobilization pre family.</text>
</comment>
<dbReference type="CDD" id="cd17242">
    <property type="entry name" value="MobM_relaxase"/>
    <property type="match status" value="1"/>
</dbReference>
<dbReference type="Proteomes" id="UP000823485">
    <property type="component" value="Unassembled WGS sequence"/>
</dbReference>
<reference evidence="2 3" key="1">
    <citation type="submission" date="2021-01" db="EMBL/GenBank/DDBJ databases">
        <title>Genomic Encyclopedia of Type Strains, Phase IV (KMG-IV): sequencing the most valuable type-strain genomes for metagenomic binning, comparative biology and taxonomic classification.</title>
        <authorList>
            <person name="Goeker M."/>
        </authorList>
    </citation>
    <scope>NUCLEOTIDE SEQUENCE [LARGE SCALE GENOMIC DNA]</scope>
    <source>
        <strain evidence="2 3">DSM 105453</strain>
    </source>
</reference>
<organism evidence="2 3">
    <name type="scientific">Siminovitchia thermophila</name>
    <dbReference type="NCBI Taxonomy" id="1245522"/>
    <lineage>
        <taxon>Bacteria</taxon>
        <taxon>Bacillati</taxon>
        <taxon>Bacillota</taxon>
        <taxon>Bacilli</taxon>
        <taxon>Bacillales</taxon>
        <taxon>Bacillaceae</taxon>
        <taxon>Siminovitchia</taxon>
    </lineage>
</organism>
<dbReference type="Gene3D" id="3.30.930.30">
    <property type="match status" value="1"/>
</dbReference>
<evidence type="ECO:0000313" key="3">
    <source>
        <dbReference type="Proteomes" id="UP000823485"/>
    </source>
</evidence>
<feature type="non-terminal residue" evidence="2">
    <location>
        <position position="121"/>
    </location>
</feature>
<evidence type="ECO:0000313" key="2">
    <source>
        <dbReference type="EMBL" id="MBM7717706.1"/>
    </source>
</evidence>
<comment type="caution">
    <text evidence="2">The sequence shown here is derived from an EMBL/GenBank/DDBJ whole genome shotgun (WGS) entry which is preliminary data.</text>
</comment>
<dbReference type="Pfam" id="PF01076">
    <property type="entry name" value="Mob_Pre"/>
    <property type="match status" value="1"/>
</dbReference>
<dbReference type="RefSeq" id="WP_205180422.1">
    <property type="nucleotide sequence ID" value="NZ_JAFBFH010000072.1"/>
</dbReference>
<evidence type="ECO:0000256" key="1">
    <source>
        <dbReference type="ARBA" id="ARBA00010657"/>
    </source>
</evidence>
<gene>
    <name evidence="2" type="ORF">JOC94_004737</name>
</gene>
<dbReference type="InterPro" id="IPR001668">
    <property type="entry name" value="Mob_Pre"/>
</dbReference>
<keyword evidence="3" id="KW-1185">Reference proteome</keyword>
<protein>
    <submittedName>
        <fullName evidence="2">Uncharacterized protein</fullName>
    </submittedName>
</protein>
<accession>A0ABS2RGI3</accession>
<name>A0ABS2RGI3_9BACI</name>
<dbReference type="EMBL" id="JAFBFH010000072">
    <property type="protein sequence ID" value="MBM7717706.1"/>
    <property type="molecule type" value="Genomic_DNA"/>
</dbReference>